<dbReference type="AlphaFoldDB" id="B7AP41"/>
<evidence type="ECO:0008006" key="3">
    <source>
        <dbReference type="Google" id="ProtNLM"/>
    </source>
</evidence>
<keyword evidence="2" id="KW-1185">Reference proteome</keyword>
<dbReference type="InterPro" id="IPR019644">
    <property type="entry name" value="DUF2508"/>
</dbReference>
<sequence length="85" mass="10253">MKAGLMFRKEKTKQKPLTYEEKYLLEEIAMTKNAIETAYSNFENAVEPDLIDCYIYQLNSEQKRYKYLIERAKAVQYRNEQLCRN</sequence>
<reference evidence="1 2" key="2">
    <citation type="submission" date="2008-11" db="EMBL/GenBank/DDBJ databases">
        <authorList>
            <person name="Fulton L."/>
            <person name="Clifton S."/>
            <person name="Fulton B."/>
            <person name="Xu J."/>
            <person name="Minx P."/>
            <person name="Pepin K.H."/>
            <person name="Johnson M."/>
            <person name="Bhonagiri V."/>
            <person name="Nash W.E."/>
            <person name="Mardis E.R."/>
            <person name="Wilson R.K."/>
        </authorList>
    </citation>
    <scope>NUCLEOTIDE SEQUENCE [LARGE SCALE GENOMIC DNA]</scope>
    <source>
        <strain evidence="1 2">ATCC 43243</strain>
    </source>
</reference>
<dbReference type="Pfam" id="PF10704">
    <property type="entry name" value="DUF2508"/>
    <property type="match status" value="1"/>
</dbReference>
<proteinExistence type="predicted"/>
<dbReference type="HOGENOM" id="CLU_175291_2_0_9"/>
<dbReference type="STRING" id="483218.BACPEC_00445"/>
<protein>
    <recommendedName>
        <fullName evidence="3">DUF2508 domain-containing protein</fullName>
    </recommendedName>
</protein>
<accession>B7AP41</accession>
<dbReference type="eggNOG" id="ENOG5033C1J">
    <property type="taxonomic scope" value="Bacteria"/>
</dbReference>
<dbReference type="EMBL" id="ABVQ01000034">
    <property type="protein sequence ID" value="EEC58315.1"/>
    <property type="molecule type" value="Genomic_DNA"/>
</dbReference>
<reference evidence="1 2" key="1">
    <citation type="submission" date="2008-11" db="EMBL/GenBank/DDBJ databases">
        <title>Draft genome sequence of Bacteroides pectinophilus (ATCC 43243).</title>
        <authorList>
            <person name="Sudarsanam P."/>
            <person name="Ley R."/>
            <person name="Guruge J."/>
            <person name="Turnbaugh P.J."/>
            <person name="Mahowald M."/>
            <person name="Liep D."/>
            <person name="Gordon J."/>
        </authorList>
    </citation>
    <scope>NUCLEOTIDE SEQUENCE [LARGE SCALE GENOMIC DNA]</scope>
    <source>
        <strain evidence="1 2">ATCC 43243</strain>
    </source>
</reference>
<evidence type="ECO:0000313" key="2">
    <source>
        <dbReference type="Proteomes" id="UP000003136"/>
    </source>
</evidence>
<gene>
    <name evidence="1" type="ORF">BACPEC_00445</name>
</gene>
<name>B7AP41_9FIRM</name>
<evidence type="ECO:0000313" key="1">
    <source>
        <dbReference type="EMBL" id="EEC58315.1"/>
    </source>
</evidence>
<comment type="caution">
    <text evidence="1">The sequence shown here is derived from an EMBL/GenBank/DDBJ whole genome shotgun (WGS) entry which is preliminary data.</text>
</comment>
<dbReference type="Proteomes" id="UP000003136">
    <property type="component" value="Unassembled WGS sequence"/>
</dbReference>
<organism evidence="1 2">
    <name type="scientific">[Bacteroides] pectinophilus ATCC 43243</name>
    <dbReference type="NCBI Taxonomy" id="483218"/>
    <lineage>
        <taxon>Bacteria</taxon>
        <taxon>Bacillati</taxon>
        <taxon>Bacillota</taxon>
        <taxon>Clostridia</taxon>
        <taxon>Eubacteriales</taxon>
    </lineage>
</organism>